<dbReference type="Proteomes" id="UP000504610">
    <property type="component" value="Unplaced"/>
</dbReference>
<evidence type="ECO:0000256" key="4">
    <source>
        <dbReference type="ARBA" id="ARBA00022821"/>
    </source>
</evidence>
<keyword evidence="2" id="KW-0929">Antimicrobial</keyword>
<sequence>MGSFKLIVTFTLVVMAAISCDLFNVETGIFVQAAAPKCGPDCSEKFSNPDCHKYCVNLSYKNGVCVLNEGLISKKPTYWCCCLNF</sequence>
<keyword evidence="5" id="KW-1015">Disulfide bond</keyword>
<protein>
    <submittedName>
        <fullName evidence="9">Defensin-like protein 66</fullName>
    </submittedName>
</protein>
<feature type="signal peptide" evidence="6">
    <location>
        <begin position="1"/>
        <end position="20"/>
    </location>
</feature>
<dbReference type="GeneID" id="108827001"/>
<evidence type="ECO:0000256" key="6">
    <source>
        <dbReference type="SAM" id="SignalP"/>
    </source>
</evidence>
<evidence type="ECO:0000256" key="3">
    <source>
        <dbReference type="ARBA" id="ARBA00022577"/>
    </source>
</evidence>
<keyword evidence="6" id="KW-0732">Signal</keyword>
<dbReference type="PROSITE" id="PS51257">
    <property type="entry name" value="PROKAR_LIPOPROTEIN"/>
    <property type="match status" value="1"/>
</dbReference>
<proteinExistence type="inferred from homology"/>
<feature type="domain" description="Defensin-like" evidence="7">
    <location>
        <begin position="36"/>
        <end position="83"/>
    </location>
</feature>
<dbReference type="AlphaFoldDB" id="A0A6J0L6K5"/>
<dbReference type="OrthoDB" id="1020929at2759"/>
<dbReference type="KEGG" id="rsz:108827001"/>
<dbReference type="InterPro" id="IPR056373">
    <property type="entry name" value="Defensin-like_dom"/>
</dbReference>
<feature type="chain" id="PRO_5026790199" evidence="6">
    <location>
        <begin position="21"/>
        <end position="85"/>
    </location>
</feature>
<gene>
    <name evidence="9" type="primary">LOC108827001</name>
</gene>
<evidence type="ECO:0000256" key="1">
    <source>
        <dbReference type="ARBA" id="ARBA00006722"/>
    </source>
</evidence>
<keyword evidence="8" id="KW-1185">Reference proteome</keyword>
<accession>A0A6J0L6K5</accession>
<reference evidence="9" key="1">
    <citation type="submission" date="2025-08" db="UniProtKB">
        <authorList>
            <consortium name="RefSeq"/>
        </authorList>
    </citation>
    <scope>IDENTIFICATION</scope>
    <source>
        <tissue evidence="9">Leaf</tissue>
    </source>
</reference>
<evidence type="ECO:0000256" key="5">
    <source>
        <dbReference type="ARBA" id="ARBA00023157"/>
    </source>
</evidence>
<keyword evidence="3" id="KW-0295">Fungicide</keyword>
<dbReference type="Pfam" id="PF24552">
    <property type="entry name" value="Defensin"/>
    <property type="match status" value="1"/>
</dbReference>
<evidence type="ECO:0000313" key="9">
    <source>
        <dbReference type="RefSeq" id="XP_018455845.1"/>
    </source>
</evidence>
<dbReference type="GO" id="GO:0050832">
    <property type="term" value="P:defense response to fungus"/>
    <property type="evidence" value="ECO:0007669"/>
    <property type="project" value="UniProtKB-KW"/>
</dbReference>
<keyword evidence="4" id="KW-0611">Plant defense</keyword>
<name>A0A6J0L6K5_RAPSA</name>
<evidence type="ECO:0000259" key="7">
    <source>
        <dbReference type="Pfam" id="PF24552"/>
    </source>
</evidence>
<evidence type="ECO:0000256" key="2">
    <source>
        <dbReference type="ARBA" id="ARBA00022529"/>
    </source>
</evidence>
<organism evidence="8 9">
    <name type="scientific">Raphanus sativus</name>
    <name type="common">Radish</name>
    <name type="synonym">Raphanus raphanistrum var. sativus</name>
    <dbReference type="NCBI Taxonomy" id="3726"/>
    <lineage>
        <taxon>Eukaryota</taxon>
        <taxon>Viridiplantae</taxon>
        <taxon>Streptophyta</taxon>
        <taxon>Embryophyta</taxon>
        <taxon>Tracheophyta</taxon>
        <taxon>Spermatophyta</taxon>
        <taxon>Magnoliopsida</taxon>
        <taxon>eudicotyledons</taxon>
        <taxon>Gunneridae</taxon>
        <taxon>Pentapetalae</taxon>
        <taxon>rosids</taxon>
        <taxon>malvids</taxon>
        <taxon>Brassicales</taxon>
        <taxon>Brassicaceae</taxon>
        <taxon>Brassiceae</taxon>
        <taxon>Raphanus</taxon>
    </lineage>
</organism>
<dbReference type="RefSeq" id="XP_018455845.1">
    <property type="nucleotide sequence ID" value="XM_018600343.2"/>
</dbReference>
<dbReference type="GO" id="GO:0031640">
    <property type="term" value="P:killing of cells of another organism"/>
    <property type="evidence" value="ECO:0007669"/>
    <property type="project" value="UniProtKB-KW"/>
</dbReference>
<evidence type="ECO:0000313" key="8">
    <source>
        <dbReference type="Proteomes" id="UP000504610"/>
    </source>
</evidence>
<comment type="similarity">
    <text evidence="1">Belongs to the DEFL family.</text>
</comment>